<dbReference type="PANTHER" id="PTHR43685">
    <property type="entry name" value="GLYCOSYLTRANSFERASE"/>
    <property type="match status" value="1"/>
</dbReference>
<dbReference type="InterPro" id="IPR029044">
    <property type="entry name" value="Nucleotide-diphossugar_trans"/>
</dbReference>
<dbReference type="CDD" id="cd00761">
    <property type="entry name" value="Glyco_tranf_GTA_type"/>
    <property type="match status" value="1"/>
</dbReference>
<dbReference type="PANTHER" id="PTHR43685:SF5">
    <property type="entry name" value="GLYCOSYLTRANSFERASE EPSE-RELATED"/>
    <property type="match status" value="1"/>
</dbReference>
<reference evidence="6" key="1">
    <citation type="journal article" date="2019" name="Int. J. Syst. Evol. Microbiol.">
        <title>The Global Catalogue of Microorganisms (GCM) 10K type strain sequencing project: providing services to taxonomists for standard genome sequencing and annotation.</title>
        <authorList>
            <consortium name="The Broad Institute Genomics Platform"/>
            <consortium name="The Broad Institute Genome Sequencing Center for Infectious Disease"/>
            <person name="Wu L."/>
            <person name="Ma J."/>
        </authorList>
    </citation>
    <scope>NUCLEOTIDE SEQUENCE [LARGE SCALE GENOMIC DNA]</scope>
    <source>
        <strain evidence="6">CGMCC 1.15297</strain>
    </source>
</reference>
<proteinExistence type="inferred from homology"/>
<evidence type="ECO:0000313" key="5">
    <source>
        <dbReference type="EMBL" id="GGA07069.1"/>
    </source>
</evidence>
<evidence type="ECO:0000259" key="4">
    <source>
        <dbReference type="Pfam" id="PF00535"/>
    </source>
</evidence>
<name>A0ABQ1FEE9_9SPHN</name>
<dbReference type="RefSeq" id="WP_188642223.1">
    <property type="nucleotide sequence ID" value="NZ_BMID01000001.1"/>
</dbReference>
<accession>A0ABQ1FEE9</accession>
<dbReference type="EMBL" id="BMID01000001">
    <property type="protein sequence ID" value="GGA07069.1"/>
    <property type="molecule type" value="Genomic_DNA"/>
</dbReference>
<dbReference type="InterPro" id="IPR001173">
    <property type="entry name" value="Glyco_trans_2-like"/>
</dbReference>
<dbReference type="Proteomes" id="UP000603317">
    <property type="component" value="Unassembled WGS sequence"/>
</dbReference>
<dbReference type="InterPro" id="IPR050834">
    <property type="entry name" value="Glycosyltransf_2"/>
</dbReference>
<evidence type="ECO:0000256" key="1">
    <source>
        <dbReference type="ARBA" id="ARBA00006739"/>
    </source>
</evidence>
<keyword evidence="3" id="KW-0808">Transferase</keyword>
<organism evidence="5 6">
    <name type="scientific">Blastomonas marina</name>
    <dbReference type="NCBI Taxonomy" id="1867408"/>
    <lineage>
        <taxon>Bacteria</taxon>
        <taxon>Pseudomonadati</taxon>
        <taxon>Pseudomonadota</taxon>
        <taxon>Alphaproteobacteria</taxon>
        <taxon>Sphingomonadales</taxon>
        <taxon>Sphingomonadaceae</taxon>
        <taxon>Blastomonas</taxon>
    </lineage>
</organism>
<keyword evidence="2" id="KW-0328">Glycosyltransferase</keyword>
<comment type="caution">
    <text evidence="5">The sequence shown here is derived from an EMBL/GenBank/DDBJ whole genome shotgun (WGS) entry which is preliminary data.</text>
</comment>
<comment type="similarity">
    <text evidence="1">Belongs to the glycosyltransferase 2 family.</text>
</comment>
<dbReference type="Pfam" id="PF00535">
    <property type="entry name" value="Glycos_transf_2"/>
    <property type="match status" value="1"/>
</dbReference>
<evidence type="ECO:0000256" key="2">
    <source>
        <dbReference type="ARBA" id="ARBA00022676"/>
    </source>
</evidence>
<protein>
    <recommendedName>
        <fullName evidence="4">Glycosyltransferase 2-like domain-containing protein</fullName>
    </recommendedName>
</protein>
<dbReference type="Gene3D" id="3.90.550.10">
    <property type="entry name" value="Spore Coat Polysaccharide Biosynthesis Protein SpsA, Chain A"/>
    <property type="match status" value="1"/>
</dbReference>
<gene>
    <name evidence="5" type="ORF">GCM10010923_16320</name>
</gene>
<evidence type="ECO:0000313" key="6">
    <source>
        <dbReference type="Proteomes" id="UP000603317"/>
    </source>
</evidence>
<evidence type="ECO:0000256" key="3">
    <source>
        <dbReference type="ARBA" id="ARBA00022679"/>
    </source>
</evidence>
<dbReference type="SUPFAM" id="SSF53448">
    <property type="entry name" value="Nucleotide-diphospho-sugar transferases"/>
    <property type="match status" value="1"/>
</dbReference>
<feature type="domain" description="Glycosyltransferase 2-like" evidence="4">
    <location>
        <begin position="10"/>
        <end position="168"/>
    </location>
</feature>
<sequence length="301" mass="33943">MASVPRIAAILAVKNGADYLGEAVRSILRQTMGDFELVIVDNGSTDETAEILSGFARQDKRIRLLFLPDPGLSDCLRLGIANSAAPYLARLDADDLARPDRFALQMERLEADHGLGLMGSQVTMIDNRSRPLARLTRPTHDPEIRRLMSRLVPFCHSSVMMKREVYERAGGYRPGIRYGEDWDLWLRMAPLTRMANHEEALVSYRVHGNSISQRYAVRFSIAQLRLRAASLQAQQELGSPDGFPARPLMRESFALVRTSREEFVREIKTHVFKQALKKLLFALGAMPIVSRAFPRLFHASP</sequence>
<keyword evidence="6" id="KW-1185">Reference proteome</keyword>